<dbReference type="Proteomes" id="UP000600918">
    <property type="component" value="Unassembled WGS sequence"/>
</dbReference>
<protein>
    <submittedName>
        <fullName evidence="1">Uncharacterized protein</fullName>
    </submittedName>
</protein>
<organism evidence="1 2">
    <name type="scientific">Vespula pensylvanica</name>
    <name type="common">Western yellow jacket</name>
    <name type="synonym">Wasp</name>
    <dbReference type="NCBI Taxonomy" id="30213"/>
    <lineage>
        <taxon>Eukaryota</taxon>
        <taxon>Metazoa</taxon>
        <taxon>Ecdysozoa</taxon>
        <taxon>Arthropoda</taxon>
        <taxon>Hexapoda</taxon>
        <taxon>Insecta</taxon>
        <taxon>Pterygota</taxon>
        <taxon>Neoptera</taxon>
        <taxon>Endopterygota</taxon>
        <taxon>Hymenoptera</taxon>
        <taxon>Apocrita</taxon>
        <taxon>Aculeata</taxon>
        <taxon>Vespoidea</taxon>
        <taxon>Vespidae</taxon>
        <taxon>Vespinae</taxon>
        <taxon>Vespula</taxon>
    </lineage>
</organism>
<comment type="caution">
    <text evidence="1">The sequence shown here is derived from an EMBL/GenBank/DDBJ whole genome shotgun (WGS) entry which is preliminary data.</text>
</comment>
<keyword evidence="2" id="KW-1185">Reference proteome</keyword>
<accession>A0A834PCU3</accession>
<evidence type="ECO:0000313" key="1">
    <source>
        <dbReference type="EMBL" id="KAF7435672.1"/>
    </source>
</evidence>
<reference evidence="1" key="1">
    <citation type="journal article" date="2020" name="G3 (Bethesda)">
        <title>High-Quality Assemblies for Three Invasive Social Wasps from the &lt;i&gt;Vespula&lt;/i&gt; Genus.</title>
        <authorList>
            <person name="Harrop T.W.R."/>
            <person name="Guhlin J."/>
            <person name="McLaughlin G.M."/>
            <person name="Permina E."/>
            <person name="Stockwell P."/>
            <person name="Gilligan J."/>
            <person name="Le Lec M.F."/>
            <person name="Gruber M.A.M."/>
            <person name="Quinn O."/>
            <person name="Lovegrove M."/>
            <person name="Duncan E.J."/>
            <person name="Remnant E.J."/>
            <person name="Van Eeckhoven J."/>
            <person name="Graham B."/>
            <person name="Knapp R.A."/>
            <person name="Langford K.W."/>
            <person name="Kronenberg Z."/>
            <person name="Press M.O."/>
            <person name="Eacker S.M."/>
            <person name="Wilson-Rankin E.E."/>
            <person name="Purcell J."/>
            <person name="Lester P.J."/>
            <person name="Dearden P.K."/>
        </authorList>
    </citation>
    <scope>NUCLEOTIDE SEQUENCE</scope>
    <source>
        <strain evidence="1">Volc-1</strain>
    </source>
</reference>
<name>A0A834PCU3_VESPE</name>
<evidence type="ECO:0000313" key="2">
    <source>
        <dbReference type="Proteomes" id="UP000600918"/>
    </source>
</evidence>
<sequence length="81" mass="9647">MEMAEVRKDVDQEEIRKGVDASMRMCKVGTNQYRYRTLRMRMTMRMRTRTKTTMRTKRTTPEGLRRLARVPESLAGLAFYP</sequence>
<proteinExistence type="predicted"/>
<dbReference type="AlphaFoldDB" id="A0A834PCU3"/>
<dbReference type="EMBL" id="JACSDY010000002">
    <property type="protein sequence ID" value="KAF7435672.1"/>
    <property type="molecule type" value="Genomic_DNA"/>
</dbReference>
<gene>
    <name evidence="1" type="ORF">H0235_003863</name>
</gene>